<dbReference type="GO" id="GO:0000462">
    <property type="term" value="P:maturation of SSU-rRNA from tricistronic rRNA transcript (SSU-rRNA, 5.8S rRNA, LSU-rRNA)"/>
    <property type="evidence" value="ECO:0007669"/>
    <property type="project" value="TreeGrafter"/>
</dbReference>
<organism evidence="2 3">
    <name type="scientific">Rickenella mellea</name>
    <dbReference type="NCBI Taxonomy" id="50990"/>
    <lineage>
        <taxon>Eukaryota</taxon>
        <taxon>Fungi</taxon>
        <taxon>Dikarya</taxon>
        <taxon>Basidiomycota</taxon>
        <taxon>Agaricomycotina</taxon>
        <taxon>Agaricomycetes</taxon>
        <taxon>Hymenochaetales</taxon>
        <taxon>Rickenellaceae</taxon>
        <taxon>Rickenella</taxon>
    </lineage>
</organism>
<dbReference type="OrthoDB" id="203440at2759"/>
<proteinExistence type="predicted"/>
<dbReference type="VEuPathDB" id="FungiDB:BD410DRAFT_713959"/>
<protein>
    <submittedName>
        <fullName evidence="2">Uncharacterized protein</fullName>
    </submittedName>
</protein>
<feature type="compositionally biased region" description="Basic residues" evidence="1">
    <location>
        <begin position="345"/>
        <end position="355"/>
    </location>
</feature>
<dbReference type="PANTHER" id="PTHR13237:SF9">
    <property type="entry name" value="NEUROGUIDIN"/>
    <property type="match status" value="1"/>
</dbReference>
<keyword evidence="3" id="KW-1185">Reference proteome</keyword>
<feature type="region of interest" description="Disordered" evidence="1">
    <location>
        <begin position="312"/>
        <end position="355"/>
    </location>
</feature>
<dbReference type="PANTHER" id="PTHR13237">
    <property type="entry name" value="SOMETHING ABOUT SILENCING PROTEIN 10-RELATED"/>
    <property type="match status" value="1"/>
</dbReference>
<feature type="region of interest" description="Disordered" evidence="1">
    <location>
        <begin position="55"/>
        <end position="82"/>
    </location>
</feature>
<sequence>MTASLAAARESIKKLVSQKDLDTKNGISLLSVKHHILLSYLQSLVLVTSHRVLGHTLTDRSPPPQPFSSPERTPRGAKPGDFVDNMVEGRIVLEKVKALENKMRYQIDKLVRLAEESPKADGDEVVNDPLAFGPNPQNLMDQGDSGGEGAESGDGGDDGGGGGGGRGDGIYRPPRLAPVPYTEERKGKKDRRAPIPSALAQLSHLDPHIESTSGLGAMPTLQSSRARELARMTEFEEENFTRLVMKKKDAKRRRRDEEDVALGGTGALAGRRRAAGAGLEDEFADVLRAVGRKRDGKVGDGYEELRMRAKKGDLLERARTRPREDVEEGPREKKKGRFEKERKTVTKKLAGKMRR</sequence>
<reference evidence="2 3" key="1">
    <citation type="submission" date="2018-06" db="EMBL/GenBank/DDBJ databases">
        <title>A transcriptomic atlas of mushroom development highlights an independent origin of complex multicellularity.</title>
        <authorList>
            <consortium name="DOE Joint Genome Institute"/>
            <person name="Krizsan K."/>
            <person name="Almasi E."/>
            <person name="Merenyi Z."/>
            <person name="Sahu N."/>
            <person name="Viragh M."/>
            <person name="Koszo T."/>
            <person name="Mondo S."/>
            <person name="Kiss B."/>
            <person name="Balint B."/>
            <person name="Kues U."/>
            <person name="Barry K."/>
            <person name="Hegedus J.C."/>
            <person name="Henrissat B."/>
            <person name="Johnson J."/>
            <person name="Lipzen A."/>
            <person name="Ohm R."/>
            <person name="Nagy I."/>
            <person name="Pangilinan J."/>
            <person name="Yan J."/>
            <person name="Xiong Y."/>
            <person name="Grigoriev I.V."/>
            <person name="Hibbett D.S."/>
            <person name="Nagy L.G."/>
        </authorList>
    </citation>
    <scope>NUCLEOTIDE SEQUENCE [LARGE SCALE GENOMIC DNA]</scope>
    <source>
        <strain evidence="2 3">SZMC22713</strain>
    </source>
</reference>
<evidence type="ECO:0000256" key="1">
    <source>
        <dbReference type="SAM" id="MobiDB-lite"/>
    </source>
</evidence>
<accession>A0A4Y7QLC1</accession>
<dbReference type="AlphaFoldDB" id="A0A4Y7QLC1"/>
<gene>
    <name evidence="2" type="ORF">BD410DRAFT_713959</name>
</gene>
<dbReference type="EMBL" id="ML170159">
    <property type="protein sequence ID" value="TDL27629.1"/>
    <property type="molecule type" value="Genomic_DNA"/>
</dbReference>
<dbReference type="STRING" id="50990.A0A4Y7QLC1"/>
<evidence type="ECO:0000313" key="3">
    <source>
        <dbReference type="Proteomes" id="UP000294933"/>
    </source>
</evidence>
<feature type="compositionally biased region" description="Basic and acidic residues" evidence="1">
    <location>
        <begin position="312"/>
        <end position="331"/>
    </location>
</feature>
<dbReference type="Proteomes" id="UP000294933">
    <property type="component" value="Unassembled WGS sequence"/>
</dbReference>
<dbReference type="InterPro" id="IPR007146">
    <property type="entry name" value="Sas10/Utp3/C1D"/>
</dbReference>
<feature type="compositionally biased region" description="Gly residues" evidence="1">
    <location>
        <begin position="144"/>
        <end position="168"/>
    </location>
</feature>
<dbReference type="Pfam" id="PF04000">
    <property type="entry name" value="Sas10_Utp3"/>
    <property type="match status" value="1"/>
</dbReference>
<feature type="region of interest" description="Disordered" evidence="1">
    <location>
        <begin position="117"/>
        <end position="201"/>
    </location>
</feature>
<evidence type="ECO:0000313" key="2">
    <source>
        <dbReference type="EMBL" id="TDL27629.1"/>
    </source>
</evidence>
<name>A0A4Y7QLC1_9AGAM</name>
<dbReference type="GO" id="GO:0032040">
    <property type="term" value="C:small-subunit processome"/>
    <property type="evidence" value="ECO:0007669"/>
    <property type="project" value="TreeGrafter"/>
</dbReference>